<dbReference type="Gene3D" id="2.60.40.150">
    <property type="entry name" value="C2 domain"/>
    <property type="match status" value="1"/>
</dbReference>
<organism evidence="3 4">
    <name type="scientific">Prorocentrum cordatum</name>
    <dbReference type="NCBI Taxonomy" id="2364126"/>
    <lineage>
        <taxon>Eukaryota</taxon>
        <taxon>Sar</taxon>
        <taxon>Alveolata</taxon>
        <taxon>Dinophyceae</taxon>
        <taxon>Prorocentrales</taxon>
        <taxon>Prorocentraceae</taxon>
        <taxon>Prorocentrum</taxon>
    </lineage>
</organism>
<dbReference type="SUPFAM" id="SSF49562">
    <property type="entry name" value="C2 domain (Calcium/lipid-binding domain, CaLB)"/>
    <property type="match status" value="1"/>
</dbReference>
<name>A0ABN9V5V0_9DINO</name>
<dbReference type="InterPro" id="IPR035892">
    <property type="entry name" value="C2_domain_sf"/>
</dbReference>
<dbReference type="EMBL" id="CAUYUJ010016727">
    <property type="protein sequence ID" value="CAK0868239.1"/>
    <property type="molecule type" value="Genomic_DNA"/>
</dbReference>
<proteinExistence type="predicted"/>
<dbReference type="InterPro" id="IPR000008">
    <property type="entry name" value="C2_dom"/>
</dbReference>
<feature type="region of interest" description="Disordered" evidence="1">
    <location>
        <begin position="1"/>
        <end position="37"/>
    </location>
</feature>
<dbReference type="Proteomes" id="UP001189429">
    <property type="component" value="Unassembled WGS sequence"/>
</dbReference>
<comment type="caution">
    <text evidence="3">The sequence shown here is derived from an EMBL/GenBank/DDBJ whole genome shotgun (WGS) entry which is preliminary data.</text>
</comment>
<protein>
    <recommendedName>
        <fullName evidence="2">C2 domain-containing protein</fullName>
    </recommendedName>
</protein>
<evidence type="ECO:0000259" key="2">
    <source>
        <dbReference type="PROSITE" id="PS50004"/>
    </source>
</evidence>
<dbReference type="Pfam" id="PF00168">
    <property type="entry name" value="C2"/>
    <property type="match status" value="1"/>
</dbReference>
<accession>A0ABN9V5V0</accession>
<reference evidence="3" key="1">
    <citation type="submission" date="2023-10" db="EMBL/GenBank/DDBJ databases">
        <authorList>
            <person name="Chen Y."/>
            <person name="Shah S."/>
            <person name="Dougan E. K."/>
            <person name="Thang M."/>
            <person name="Chan C."/>
        </authorList>
    </citation>
    <scope>NUCLEOTIDE SEQUENCE [LARGE SCALE GENOMIC DNA]</scope>
</reference>
<evidence type="ECO:0000256" key="1">
    <source>
        <dbReference type="SAM" id="MobiDB-lite"/>
    </source>
</evidence>
<dbReference type="PROSITE" id="PS50004">
    <property type="entry name" value="C2"/>
    <property type="match status" value="1"/>
</dbReference>
<sequence>MEPLLAAGRPRAGPRTSEAGGYGVPNTEFKTDTIKKETSARELNPVWNFKQPMPDAAPGCTIEFEVFDWDRFTKDDPLGKAKLEMSQEPCSPDESFEAIAT</sequence>
<gene>
    <name evidence="3" type="ORF">PCOR1329_LOCUS54977</name>
</gene>
<evidence type="ECO:0000313" key="4">
    <source>
        <dbReference type="Proteomes" id="UP001189429"/>
    </source>
</evidence>
<feature type="domain" description="C2" evidence="2">
    <location>
        <begin position="1"/>
        <end position="98"/>
    </location>
</feature>
<evidence type="ECO:0000313" key="3">
    <source>
        <dbReference type="EMBL" id="CAK0868239.1"/>
    </source>
</evidence>
<keyword evidence="4" id="KW-1185">Reference proteome</keyword>